<comment type="caution">
    <text evidence="1">The sequence shown here is derived from an EMBL/GenBank/DDBJ whole genome shotgun (WGS) entry which is preliminary data.</text>
</comment>
<evidence type="ECO:0000313" key="2">
    <source>
        <dbReference type="Proteomes" id="UP000324701"/>
    </source>
</evidence>
<gene>
    <name evidence="1" type="ORF">F0Q45_00360</name>
</gene>
<proteinExistence type="predicted"/>
<dbReference type="EMBL" id="VTZN01000001">
    <property type="protein sequence ID" value="KAA1252177.1"/>
    <property type="molecule type" value="Genomic_DNA"/>
</dbReference>
<dbReference type="InterPro" id="IPR018655">
    <property type="entry name" value="DUF2086"/>
</dbReference>
<organism evidence="1 2">
    <name type="scientific">Mycobacterium simiae</name>
    <name type="common">Mycobacterium habana</name>
    <dbReference type="NCBI Taxonomy" id="1784"/>
    <lineage>
        <taxon>Bacteria</taxon>
        <taxon>Bacillati</taxon>
        <taxon>Actinomycetota</taxon>
        <taxon>Actinomycetes</taxon>
        <taxon>Mycobacteriales</taxon>
        <taxon>Mycobacteriaceae</taxon>
        <taxon>Mycobacterium</taxon>
        <taxon>Mycobacterium simiae complex</taxon>
    </lineage>
</organism>
<dbReference type="Proteomes" id="UP000324701">
    <property type="component" value="Unassembled WGS sequence"/>
</dbReference>
<sequence length="77" mass="8529">MGQARPGRPAARLLDDWLAACRAAAQIRLTAVMLKYGIDDWTALHQDLYGDLVFPLQLVINLRRPDADYTGGKFDAA</sequence>
<dbReference type="OrthoDB" id="9781972at2"/>
<protein>
    <submittedName>
        <fullName evidence="1">2OG-Fe(II) oxygenase</fullName>
    </submittedName>
</protein>
<dbReference type="AlphaFoldDB" id="A0A5B1BTZ6"/>
<dbReference type="Pfam" id="PF09859">
    <property type="entry name" value="Oxygenase-NA"/>
    <property type="match status" value="1"/>
</dbReference>
<evidence type="ECO:0000313" key="1">
    <source>
        <dbReference type="EMBL" id="KAA1252177.1"/>
    </source>
</evidence>
<keyword evidence="2" id="KW-1185">Reference proteome</keyword>
<accession>A0A5B1BTZ6</accession>
<name>A0A5B1BTZ6_MYCSI</name>
<reference evidence="1 2" key="1">
    <citation type="submission" date="2019-09" db="EMBL/GenBank/DDBJ databases">
        <title>Report of infection by Mycobacterium simiae a patient suffering from pulmonary tuberculosis.</title>
        <authorList>
            <person name="Mohanty P.S."/>
            <person name="Bansal A.K."/>
            <person name="Singh H."/>
            <person name="Sharma S."/>
            <person name="Patil S.A."/>
            <person name="Upadhaya P."/>
            <person name="Singh P.K."/>
            <person name="Kumar D."/>
            <person name="Kumar S."/>
            <person name="Singh R.K."/>
            <person name="Chaudhary B."/>
        </authorList>
    </citation>
    <scope>NUCLEOTIDE SEQUENCE [LARGE SCALE GENOMIC DNA]</scope>
    <source>
        <strain evidence="1 2">JAL-560-SIM</strain>
    </source>
</reference>